<dbReference type="GO" id="GO:0004386">
    <property type="term" value="F:helicase activity"/>
    <property type="evidence" value="ECO:0007669"/>
    <property type="project" value="UniProtKB-KW"/>
</dbReference>
<keyword evidence="2" id="KW-0378">Hydrolase</keyword>
<dbReference type="PROSITE" id="PS51192">
    <property type="entry name" value="HELICASE_ATP_BIND_1"/>
    <property type="match status" value="1"/>
</dbReference>
<dbReference type="Pfam" id="PF00176">
    <property type="entry name" value="SNF2-rel_dom"/>
    <property type="match status" value="1"/>
</dbReference>
<keyword evidence="1" id="KW-0547">Nucleotide-binding</keyword>
<evidence type="ECO:0000313" key="9">
    <source>
        <dbReference type="Proteomes" id="UP000323886"/>
    </source>
</evidence>
<dbReference type="Proteomes" id="UP000323886">
    <property type="component" value="Unassembled WGS sequence"/>
</dbReference>
<feature type="domain" description="Helicase ATP-binding" evidence="6">
    <location>
        <begin position="47"/>
        <end position="215"/>
    </location>
</feature>
<dbReference type="GO" id="GO:0005524">
    <property type="term" value="F:ATP binding"/>
    <property type="evidence" value="ECO:0007669"/>
    <property type="project" value="UniProtKB-KW"/>
</dbReference>
<dbReference type="CDD" id="cd18793">
    <property type="entry name" value="SF2_C_SNF"/>
    <property type="match status" value="1"/>
</dbReference>
<comment type="caution">
    <text evidence="8">The sequence shown here is derived from an EMBL/GenBank/DDBJ whole genome shotgun (WGS) entry which is preliminary data.</text>
</comment>
<evidence type="ECO:0000256" key="3">
    <source>
        <dbReference type="ARBA" id="ARBA00022806"/>
    </source>
</evidence>
<evidence type="ECO:0000259" key="6">
    <source>
        <dbReference type="PROSITE" id="PS51192"/>
    </source>
</evidence>
<keyword evidence="4" id="KW-0067">ATP-binding</keyword>
<evidence type="ECO:0000259" key="7">
    <source>
        <dbReference type="PROSITE" id="PS51194"/>
    </source>
</evidence>
<evidence type="ECO:0000313" key="8">
    <source>
        <dbReference type="EMBL" id="KAA5595396.1"/>
    </source>
</evidence>
<proteinExistence type="predicted"/>
<dbReference type="SMART" id="SM00490">
    <property type="entry name" value="HELICc"/>
    <property type="match status" value="1"/>
</dbReference>
<reference evidence="8 9" key="1">
    <citation type="submission" date="2019-09" db="EMBL/GenBank/DDBJ databases">
        <title>Draft Whole-Genome sequence of Blastochloris sulfoviridis DSM 729.</title>
        <authorList>
            <person name="Meyer T.E."/>
            <person name="Kyndt J.A."/>
        </authorList>
    </citation>
    <scope>NUCLEOTIDE SEQUENCE [LARGE SCALE GENOMIC DNA]</scope>
    <source>
        <strain evidence="8 9">DSM 729</strain>
    </source>
</reference>
<evidence type="ECO:0000256" key="1">
    <source>
        <dbReference type="ARBA" id="ARBA00022741"/>
    </source>
</evidence>
<keyword evidence="9" id="KW-1185">Reference proteome</keyword>
<feature type="coiled-coil region" evidence="5">
    <location>
        <begin position="831"/>
        <end position="909"/>
    </location>
</feature>
<dbReference type="RefSeq" id="WP_150098925.1">
    <property type="nucleotide sequence ID" value="NZ_VWPL01000060.1"/>
</dbReference>
<dbReference type="InterPro" id="IPR038718">
    <property type="entry name" value="SNF2-like_sf"/>
</dbReference>
<accession>A0A5M6HHR1</accession>
<dbReference type="EMBL" id="VWPL01000060">
    <property type="protein sequence ID" value="KAA5595396.1"/>
    <property type="molecule type" value="Genomic_DNA"/>
</dbReference>
<dbReference type="InterPro" id="IPR057342">
    <property type="entry name" value="DEXDc_RapA"/>
</dbReference>
<name>A0A5M6HHR1_9HYPH</name>
<dbReference type="PANTHER" id="PTHR10799">
    <property type="entry name" value="SNF2/RAD54 HELICASE FAMILY"/>
    <property type="match status" value="1"/>
</dbReference>
<dbReference type="CDD" id="cd18011">
    <property type="entry name" value="DEXDc_RapA"/>
    <property type="match status" value="1"/>
</dbReference>
<keyword evidence="5" id="KW-0175">Coiled coil</keyword>
<feature type="domain" description="Helicase C-terminal" evidence="7">
    <location>
        <begin position="407"/>
        <end position="586"/>
    </location>
</feature>
<dbReference type="InterPro" id="IPR000330">
    <property type="entry name" value="SNF2_N"/>
</dbReference>
<dbReference type="GO" id="GO:0016787">
    <property type="term" value="F:hydrolase activity"/>
    <property type="evidence" value="ECO:0007669"/>
    <property type="project" value="UniProtKB-KW"/>
</dbReference>
<dbReference type="Gene3D" id="3.40.50.300">
    <property type="entry name" value="P-loop containing nucleotide triphosphate hydrolases"/>
    <property type="match status" value="1"/>
</dbReference>
<protein>
    <submittedName>
        <fullName evidence="8">DEAD/DEAH box helicase</fullName>
    </submittedName>
</protein>
<dbReference type="AlphaFoldDB" id="A0A5M6HHR1"/>
<dbReference type="SMART" id="SM00487">
    <property type="entry name" value="DEXDc"/>
    <property type="match status" value="1"/>
</dbReference>
<evidence type="ECO:0000256" key="2">
    <source>
        <dbReference type="ARBA" id="ARBA00022801"/>
    </source>
</evidence>
<dbReference type="InterPro" id="IPR001650">
    <property type="entry name" value="Helicase_C-like"/>
</dbReference>
<sequence>MSFTRYHSKYLAHRVTLDGVDDDAFAKSLSTAKVQMNPHQVDAALFALQPPVMRGAILADEVGLGKTIEASLVIAQRWAEKRRRILLIVPASLRKQWTQELSEKFGLQALILEAKSFNEAKKQGHKHPFHNEGKIIVTSYEFAAQKEEEIVAVGWDLVIFDEAHRLRNVYKKGASKRAKALQRALKKHFKLLLTATPLQNSIMELFGIVSVIDDRLFGDETSFKINYGGKPTPASLAILRERLKPICFRTLRKDVQAAGHINYTKRIPTTFTFEPHDNELKLYSGLSAYLQRKDTIGFGGKPNQLITLVVRKILGSSTFAVADTLTAIIERLKKLEPVEPEDLSDIDTTDELTEEWSADADDDNGTEDAKVAIDPVQLKAEIVELTAYRDLARSIKQNAKGEKLLTALREVLDKIEEKSGLRKAVIFTESVRTQKYISELLSANGYDGQIVLMNGSNSDAVSQVIYGDWKKRHAGTDAISGSKTADMKAAIVEAFKNDKVILIATESGAEGINLQFCSLLINYDLPWNPQRVEQRIGRCHRYGQKIDVMVINFLNLKNRAEERILELLTNKFHLFSGVFGASDEVLGSIERGTDFVKCVFAIVQTTRTNDEIDDAFNKLQAALDEKIKAEVLDARAKLMGHFDQDVVKRLSDRKEVLKRVLGEFEERLIAIAKAELPEAHFYDHDDGSPCFTHNGHTFTTGWPLADDMNWRFFRLADGNLAQELVETAKARQLPICTVKFSYAAYPGDGQLSDVKLHIGKSGWLQVARLAIKTAKRNVEHLVIAATADDGTEVSQDTLDRLFRIPGEARMELGYAPPHDDLSKREALLVKAKLKEAEANNAEHLAREEEKLDAYAEDLEKAAEAEIKLLEDDIKLKRKESRSVGGLQDKLEMKRAIKRLESKRDDLRMAMFARRKDIRKDADDLLDEIEESLKVKPLVTPVFLIRWELAP</sequence>
<dbReference type="OrthoDB" id="9814088at2"/>
<evidence type="ECO:0000256" key="4">
    <source>
        <dbReference type="ARBA" id="ARBA00022840"/>
    </source>
</evidence>
<dbReference type="SUPFAM" id="SSF52540">
    <property type="entry name" value="P-loop containing nucleoside triphosphate hydrolases"/>
    <property type="match status" value="2"/>
</dbReference>
<keyword evidence="3 8" id="KW-0347">Helicase</keyword>
<dbReference type="Pfam" id="PF00271">
    <property type="entry name" value="Helicase_C"/>
    <property type="match status" value="1"/>
</dbReference>
<dbReference type="Gene3D" id="3.40.50.10810">
    <property type="entry name" value="Tandem AAA-ATPase domain"/>
    <property type="match status" value="1"/>
</dbReference>
<gene>
    <name evidence="8" type="ORF">F1193_16705</name>
</gene>
<dbReference type="InterPro" id="IPR027417">
    <property type="entry name" value="P-loop_NTPase"/>
</dbReference>
<dbReference type="InterPro" id="IPR049730">
    <property type="entry name" value="SNF2/RAD54-like_C"/>
</dbReference>
<dbReference type="InterPro" id="IPR014001">
    <property type="entry name" value="Helicase_ATP-bd"/>
</dbReference>
<organism evidence="8 9">
    <name type="scientific">Blastochloris sulfoviridis</name>
    <dbReference type="NCBI Taxonomy" id="50712"/>
    <lineage>
        <taxon>Bacteria</taxon>
        <taxon>Pseudomonadati</taxon>
        <taxon>Pseudomonadota</taxon>
        <taxon>Alphaproteobacteria</taxon>
        <taxon>Hyphomicrobiales</taxon>
        <taxon>Blastochloridaceae</taxon>
        <taxon>Blastochloris</taxon>
    </lineage>
</organism>
<dbReference type="PROSITE" id="PS51194">
    <property type="entry name" value="HELICASE_CTER"/>
    <property type="match status" value="1"/>
</dbReference>
<evidence type="ECO:0000256" key="5">
    <source>
        <dbReference type="SAM" id="Coils"/>
    </source>
</evidence>